<dbReference type="EC" id="2.7.13.3" evidence="3"/>
<dbReference type="InterPro" id="IPR050398">
    <property type="entry name" value="HssS/ArlS-like"/>
</dbReference>
<feature type="domain" description="Histidine kinase" evidence="16">
    <location>
        <begin position="263"/>
        <end position="472"/>
    </location>
</feature>
<evidence type="ECO:0000259" key="17">
    <source>
        <dbReference type="PROSITE" id="PS50885"/>
    </source>
</evidence>
<keyword evidence="7 15" id="KW-0812">Transmembrane</keyword>
<dbReference type="CDD" id="cd00082">
    <property type="entry name" value="HisKA"/>
    <property type="match status" value="1"/>
</dbReference>
<dbReference type="Proteomes" id="UP000501602">
    <property type="component" value="Chromosome"/>
</dbReference>
<keyword evidence="6" id="KW-0808">Transferase</keyword>
<feature type="domain" description="HAMP" evidence="17">
    <location>
        <begin position="200"/>
        <end position="255"/>
    </location>
</feature>
<dbReference type="InterPro" id="IPR003661">
    <property type="entry name" value="HisK_dim/P_dom"/>
</dbReference>
<gene>
    <name evidence="18" type="ORF">HER31_15155</name>
</gene>
<evidence type="ECO:0000256" key="11">
    <source>
        <dbReference type="ARBA" id="ARBA00022989"/>
    </source>
</evidence>
<dbReference type="SMART" id="SM00387">
    <property type="entry name" value="HATPase_c"/>
    <property type="match status" value="1"/>
</dbReference>
<keyword evidence="11 15" id="KW-1133">Transmembrane helix</keyword>
<evidence type="ECO:0000256" key="14">
    <source>
        <dbReference type="SAM" id="MobiDB-lite"/>
    </source>
</evidence>
<evidence type="ECO:0000256" key="9">
    <source>
        <dbReference type="ARBA" id="ARBA00022777"/>
    </source>
</evidence>
<evidence type="ECO:0000313" key="18">
    <source>
        <dbReference type="EMBL" id="QIZ78120.1"/>
    </source>
</evidence>
<evidence type="ECO:0000256" key="1">
    <source>
        <dbReference type="ARBA" id="ARBA00000085"/>
    </source>
</evidence>
<sequence length="472" mass="53182">MVGLTNKFSQLLPKLLLAFWITSTLTIGVVIGLPLLQEKWDNEPLAPHFANLLQRVAMRMDSNPELTINQVNKLLRRTGNLEHEQPRRHDKQDDKNRPEIPQVQLYLIDTDGSPSEENRRRIPRSVRQFLLDFEQNGPMHQRQFGNSLVFGPKRLADGSSLVGRLDQHNKPWLFELLQRPWLLLILATIVSTIVFGLLAWNLSNPLRQLRQATTAVARGELDARIDGRISKRSDEIGQLGRSFNLMADSVSTMVTSQQRLLSDISHELRTPLTRLKLSLAIAQRKGQQSDELTRIGTEADQLEAMLHELLALSRLNLQATDRKIDIDLISILQPVIDGAQFEAQELNKMVVVTQPQSLPYYGVDTLLQRMLENPLRNALHYANHKVQVTLRKSLTGVEIDIVDDGNGVPEHELESIFRPFHRVDDARDRSSGGWGLGLAISFGAAEAHQGTISAHNQQGAGLRVTIKLPLLQ</sequence>
<keyword evidence="13 15" id="KW-0472">Membrane</keyword>
<evidence type="ECO:0000256" key="4">
    <source>
        <dbReference type="ARBA" id="ARBA00022475"/>
    </source>
</evidence>
<proteinExistence type="predicted"/>
<evidence type="ECO:0000256" key="15">
    <source>
        <dbReference type="SAM" id="Phobius"/>
    </source>
</evidence>
<dbReference type="InterPro" id="IPR003660">
    <property type="entry name" value="HAMP_dom"/>
</dbReference>
<dbReference type="Gene3D" id="1.10.8.500">
    <property type="entry name" value="HAMP domain in histidine kinase"/>
    <property type="match status" value="1"/>
</dbReference>
<dbReference type="Pfam" id="PF02518">
    <property type="entry name" value="HATPase_c"/>
    <property type="match status" value="1"/>
</dbReference>
<evidence type="ECO:0000256" key="8">
    <source>
        <dbReference type="ARBA" id="ARBA00022741"/>
    </source>
</evidence>
<dbReference type="GO" id="GO:0000155">
    <property type="term" value="F:phosphorelay sensor kinase activity"/>
    <property type="evidence" value="ECO:0007669"/>
    <property type="project" value="InterPro"/>
</dbReference>
<dbReference type="EMBL" id="CP051180">
    <property type="protein sequence ID" value="QIZ78120.1"/>
    <property type="molecule type" value="Genomic_DNA"/>
</dbReference>
<dbReference type="AlphaFoldDB" id="A0A6H1UHN8"/>
<dbReference type="CDD" id="cd06225">
    <property type="entry name" value="HAMP"/>
    <property type="match status" value="1"/>
</dbReference>
<organism evidence="18 19">
    <name type="scientific">Ferrimonas lipolytica</name>
    <dbReference type="NCBI Taxonomy" id="2724191"/>
    <lineage>
        <taxon>Bacteria</taxon>
        <taxon>Pseudomonadati</taxon>
        <taxon>Pseudomonadota</taxon>
        <taxon>Gammaproteobacteria</taxon>
        <taxon>Alteromonadales</taxon>
        <taxon>Ferrimonadaceae</taxon>
        <taxon>Ferrimonas</taxon>
    </lineage>
</organism>
<dbReference type="PANTHER" id="PTHR45528">
    <property type="entry name" value="SENSOR HISTIDINE KINASE CPXA"/>
    <property type="match status" value="1"/>
</dbReference>
<evidence type="ECO:0000256" key="7">
    <source>
        <dbReference type="ARBA" id="ARBA00022692"/>
    </source>
</evidence>
<keyword evidence="9" id="KW-0418">Kinase</keyword>
<feature type="transmembrane region" description="Helical" evidence="15">
    <location>
        <begin position="181"/>
        <end position="200"/>
    </location>
</feature>
<dbReference type="SMART" id="SM00388">
    <property type="entry name" value="HisKA"/>
    <property type="match status" value="1"/>
</dbReference>
<evidence type="ECO:0000313" key="19">
    <source>
        <dbReference type="Proteomes" id="UP000501602"/>
    </source>
</evidence>
<keyword evidence="12" id="KW-0902">Two-component regulatory system</keyword>
<dbReference type="Pfam" id="PF00512">
    <property type="entry name" value="HisKA"/>
    <property type="match status" value="1"/>
</dbReference>
<evidence type="ECO:0000256" key="12">
    <source>
        <dbReference type="ARBA" id="ARBA00023012"/>
    </source>
</evidence>
<dbReference type="Pfam" id="PF00672">
    <property type="entry name" value="HAMP"/>
    <property type="match status" value="1"/>
</dbReference>
<name>A0A6H1UHN8_9GAMM</name>
<dbReference type="PANTHER" id="PTHR45528:SF1">
    <property type="entry name" value="SENSOR HISTIDINE KINASE CPXA"/>
    <property type="match status" value="1"/>
</dbReference>
<keyword evidence="10" id="KW-0067">ATP-binding</keyword>
<keyword evidence="5" id="KW-0597">Phosphoprotein</keyword>
<evidence type="ECO:0000256" key="2">
    <source>
        <dbReference type="ARBA" id="ARBA00004651"/>
    </source>
</evidence>
<feature type="region of interest" description="Disordered" evidence="14">
    <location>
        <begin position="77"/>
        <end position="96"/>
    </location>
</feature>
<evidence type="ECO:0000256" key="13">
    <source>
        <dbReference type="ARBA" id="ARBA00023136"/>
    </source>
</evidence>
<dbReference type="KEGG" id="fes:HER31_15155"/>
<evidence type="ECO:0000256" key="3">
    <source>
        <dbReference type="ARBA" id="ARBA00012438"/>
    </source>
</evidence>
<dbReference type="PROSITE" id="PS50885">
    <property type="entry name" value="HAMP"/>
    <property type="match status" value="1"/>
</dbReference>
<dbReference type="InterPro" id="IPR004358">
    <property type="entry name" value="Sig_transdc_His_kin-like_C"/>
</dbReference>
<dbReference type="InterPro" id="IPR005467">
    <property type="entry name" value="His_kinase_dom"/>
</dbReference>
<feature type="compositionally biased region" description="Basic and acidic residues" evidence="14">
    <location>
        <begin position="79"/>
        <end position="96"/>
    </location>
</feature>
<dbReference type="GO" id="GO:0005886">
    <property type="term" value="C:plasma membrane"/>
    <property type="evidence" value="ECO:0007669"/>
    <property type="project" value="UniProtKB-SubCell"/>
</dbReference>
<keyword evidence="4" id="KW-1003">Cell membrane</keyword>
<dbReference type="InterPro" id="IPR036097">
    <property type="entry name" value="HisK_dim/P_sf"/>
</dbReference>
<dbReference type="Gene3D" id="3.30.565.10">
    <property type="entry name" value="Histidine kinase-like ATPase, C-terminal domain"/>
    <property type="match status" value="1"/>
</dbReference>
<comment type="subcellular location">
    <subcellularLocation>
        <location evidence="2">Cell membrane</location>
        <topology evidence="2">Multi-pass membrane protein</topology>
    </subcellularLocation>
</comment>
<dbReference type="InterPro" id="IPR036890">
    <property type="entry name" value="HATPase_C_sf"/>
</dbReference>
<reference evidence="18 19" key="1">
    <citation type="submission" date="2020-04" db="EMBL/GenBank/DDBJ databases">
        <title>Ferrimonas sp. S7 isolated from sea water.</title>
        <authorList>
            <person name="Bae S.S."/>
            <person name="Baek K."/>
        </authorList>
    </citation>
    <scope>NUCLEOTIDE SEQUENCE [LARGE SCALE GENOMIC DNA]</scope>
    <source>
        <strain evidence="18 19">S7</strain>
    </source>
</reference>
<dbReference type="PROSITE" id="PS50109">
    <property type="entry name" value="HIS_KIN"/>
    <property type="match status" value="1"/>
</dbReference>
<protein>
    <recommendedName>
        <fullName evidence="3">histidine kinase</fullName>
        <ecNumber evidence="3">2.7.13.3</ecNumber>
    </recommendedName>
</protein>
<evidence type="ECO:0000256" key="10">
    <source>
        <dbReference type="ARBA" id="ARBA00022840"/>
    </source>
</evidence>
<dbReference type="SUPFAM" id="SSF55874">
    <property type="entry name" value="ATPase domain of HSP90 chaperone/DNA topoisomerase II/histidine kinase"/>
    <property type="match status" value="1"/>
</dbReference>
<dbReference type="GO" id="GO:0005524">
    <property type="term" value="F:ATP binding"/>
    <property type="evidence" value="ECO:0007669"/>
    <property type="project" value="UniProtKB-KW"/>
</dbReference>
<dbReference type="SMART" id="SM00304">
    <property type="entry name" value="HAMP"/>
    <property type="match status" value="1"/>
</dbReference>
<dbReference type="SUPFAM" id="SSF47384">
    <property type="entry name" value="Homodimeric domain of signal transducing histidine kinase"/>
    <property type="match status" value="1"/>
</dbReference>
<dbReference type="PRINTS" id="PR00344">
    <property type="entry name" value="BCTRLSENSOR"/>
</dbReference>
<feature type="transmembrane region" description="Helical" evidence="15">
    <location>
        <begin position="15"/>
        <end position="36"/>
    </location>
</feature>
<dbReference type="InterPro" id="IPR003594">
    <property type="entry name" value="HATPase_dom"/>
</dbReference>
<accession>A0A6H1UHN8</accession>
<evidence type="ECO:0000259" key="16">
    <source>
        <dbReference type="PROSITE" id="PS50109"/>
    </source>
</evidence>
<keyword evidence="19" id="KW-1185">Reference proteome</keyword>
<dbReference type="Gene3D" id="1.10.287.130">
    <property type="match status" value="1"/>
</dbReference>
<dbReference type="SUPFAM" id="SSF158472">
    <property type="entry name" value="HAMP domain-like"/>
    <property type="match status" value="1"/>
</dbReference>
<evidence type="ECO:0000256" key="5">
    <source>
        <dbReference type="ARBA" id="ARBA00022553"/>
    </source>
</evidence>
<comment type="catalytic activity">
    <reaction evidence="1">
        <text>ATP + protein L-histidine = ADP + protein N-phospho-L-histidine.</text>
        <dbReference type="EC" id="2.7.13.3"/>
    </reaction>
</comment>
<keyword evidence="8" id="KW-0547">Nucleotide-binding</keyword>
<dbReference type="RefSeq" id="WP_168661779.1">
    <property type="nucleotide sequence ID" value="NZ_CP051180.1"/>
</dbReference>
<evidence type="ECO:0000256" key="6">
    <source>
        <dbReference type="ARBA" id="ARBA00022679"/>
    </source>
</evidence>